<feature type="transmembrane region" description="Helical" evidence="1">
    <location>
        <begin position="239"/>
        <end position="260"/>
    </location>
</feature>
<feature type="transmembrane region" description="Helical" evidence="1">
    <location>
        <begin position="20"/>
        <end position="43"/>
    </location>
</feature>
<feature type="transmembrane region" description="Helical" evidence="1">
    <location>
        <begin position="185"/>
        <end position="208"/>
    </location>
</feature>
<gene>
    <name evidence="2" type="ORF">FOC40_08855</name>
</gene>
<dbReference type="RefSeq" id="WP_039929193.1">
    <property type="nucleotide sequence ID" value="NZ_CP046315.1"/>
</dbReference>
<evidence type="ECO:0008006" key="4">
    <source>
        <dbReference type="Google" id="ProtNLM"/>
    </source>
</evidence>
<name>A0A857A7X5_9ACTO</name>
<organism evidence="2 3">
    <name type="scientific">Schaalia odontolytica</name>
    <dbReference type="NCBI Taxonomy" id="1660"/>
    <lineage>
        <taxon>Bacteria</taxon>
        <taxon>Bacillati</taxon>
        <taxon>Actinomycetota</taxon>
        <taxon>Actinomycetes</taxon>
        <taxon>Actinomycetales</taxon>
        <taxon>Actinomycetaceae</taxon>
        <taxon>Schaalia</taxon>
    </lineage>
</organism>
<evidence type="ECO:0000313" key="2">
    <source>
        <dbReference type="EMBL" id="QGS11502.1"/>
    </source>
</evidence>
<dbReference type="AlphaFoldDB" id="A0A857A7X5"/>
<reference evidence="2 3" key="1">
    <citation type="submission" date="2019-11" db="EMBL/GenBank/DDBJ databases">
        <title>FDA dAtabase for Regulatory Grade micrObial Sequences (FDA-ARGOS): Supporting development and validation of Infectious Disease Dx tests.</title>
        <authorList>
            <person name="Stonesifer R."/>
            <person name="Tallon L."/>
            <person name="Sadzewicz L."/>
            <person name="Vavikolanu K."/>
            <person name="Mehta A."/>
            <person name="Aluvathingal J."/>
            <person name="Nadendla S."/>
            <person name="Myers T."/>
            <person name="Yan Y."/>
            <person name="Sichtig H."/>
        </authorList>
    </citation>
    <scope>NUCLEOTIDE SEQUENCE [LARGE SCALE GENOMIC DNA]</scope>
    <source>
        <strain evidence="2 3">FDAARGOS_732</strain>
    </source>
</reference>
<proteinExistence type="predicted"/>
<dbReference type="Proteomes" id="UP000424490">
    <property type="component" value="Chromosome"/>
</dbReference>
<feature type="transmembrane region" description="Helical" evidence="1">
    <location>
        <begin position="139"/>
        <end position="164"/>
    </location>
</feature>
<keyword evidence="1" id="KW-0472">Membrane</keyword>
<keyword evidence="1" id="KW-1133">Transmembrane helix</keyword>
<protein>
    <recommendedName>
        <fullName evidence="4">ABC-2 family transporter protein</fullName>
    </recommendedName>
</protein>
<sequence length="270" mass="28895">MFGTLLSYEIRSRARAVTRVLEIIVAAIVLSLVVVALNIPVLSDSALRITYILCCGIPAGFLIAGMIDYWKTLYGQRGYFMMSLPVSGSSILWAKITRICLESLVGLAFAAGGIVATAAEDASRKGMSLAQYTADIRGVLAVFPTSMLIALAVAQVISTLAVVVQTCAVMTIGAEGRFNHMGFGAPMIGFIILYFVNQVIGVVGTLFLPLSINLRTGQFGADIMWTSFISMTDDTPPEVLGLGSFILGPLFAIVMAIWASRSIEKHTSLR</sequence>
<evidence type="ECO:0000256" key="1">
    <source>
        <dbReference type="SAM" id="Phobius"/>
    </source>
</evidence>
<keyword evidence="1" id="KW-0812">Transmembrane</keyword>
<feature type="transmembrane region" description="Helical" evidence="1">
    <location>
        <begin position="99"/>
        <end position="119"/>
    </location>
</feature>
<evidence type="ECO:0000313" key="3">
    <source>
        <dbReference type="Proteomes" id="UP000424490"/>
    </source>
</evidence>
<accession>A0A857A7X5</accession>
<feature type="transmembrane region" description="Helical" evidence="1">
    <location>
        <begin position="49"/>
        <end position="70"/>
    </location>
</feature>
<dbReference type="EMBL" id="CP046315">
    <property type="protein sequence ID" value="QGS11502.1"/>
    <property type="molecule type" value="Genomic_DNA"/>
</dbReference>